<evidence type="ECO:0000256" key="3">
    <source>
        <dbReference type="RuleBase" id="RU000363"/>
    </source>
</evidence>
<dbReference type="InterPro" id="IPR057326">
    <property type="entry name" value="KR_dom"/>
</dbReference>
<dbReference type="InterPro" id="IPR002347">
    <property type="entry name" value="SDR_fam"/>
</dbReference>
<gene>
    <name evidence="5" type="ORF">ACFQ2F_05380</name>
</gene>
<dbReference type="EMBL" id="JBHTJO010000001">
    <property type="protein sequence ID" value="MFD0986524.1"/>
    <property type="molecule type" value="Genomic_DNA"/>
</dbReference>
<dbReference type="SUPFAM" id="SSF51735">
    <property type="entry name" value="NAD(P)-binding Rossmann-fold domains"/>
    <property type="match status" value="1"/>
</dbReference>
<dbReference type="PRINTS" id="PR00081">
    <property type="entry name" value="GDHRDH"/>
</dbReference>
<evidence type="ECO:0000313" key="6">
    <source>
        <dbReference type="Proteomes" id="UP001597102"/>
    </source>
</evidence>
<proteinExistence type="inferred from homology"/>
<evidence type="ECO:0000256" key="1">
    <source>
        <dbReference type="ARBA" id="ARBA00006484"/>
    </source>
</evidence>
<comment type="caution">
    <text evidence="5">The sequence shown here is derived from an EMBL/GenBank/DDBJ whole genome shotgun (WGS) entry which is preliminary data.</text>
</comment>
<sequence length="266" mass="28368">MSKKLALITGASSGIGAETAKQLAKKGYRCLLLARNRARLETVAGDIREAGGKADVYPVDLADDRAVQRTADTIIEEAGPPDLIVNNAGVGRWIPFLETSTEEAVKMMAVPYLASVYLTRALLPAMVQRGSGRLAFVASPGAYLTWPNASTYLAARHAVKGFAEALRSELKPDGIGVTLIVLGTVESPYWEHNPGSRENVPATNKQLLPDLSLSEAAKAIVDGVEAGKDRVVKPALYRAIFFMSAIAPGLVASQLRKASKKARKKA</sequence>
<dbReference type="PRINTS" id="PR00080">
    <property type="entry name" value="SDRFAMILY"/>
</dbReference>
<dbReference type="InterPro" id="IPR036291">
    <property type="entry name" value="NAD(P)-bd_dom_sf"/>
</dbReference>
<dbReference type="GO" id="GO:0016491">
    <property type="term" value="F:oxidoreductase activity"/>
    <property type="evidence" value="ECO:0007669"/>
    <property type="project" value="UniProtKB-KW"/>
</dbReference>
<dbReference type="Gene3D" id="3.40.50.720">
    <property type="entry name" value="NAD(P)-binding Rossmann-like Domain"/>
    <property type="match status" value="1"/>
</dbReference>
<dbReference type="Pfam" id="PF00106">
    <property type="entry name" value="adh_short"/>
    <property type="match status" value="1"/>
</dbReference>
<protein>
    <submittedName>
        <fullName evidence="5">SDR family NAD(P)-dependent oxidoreductase</fullName>
        <ecNumber evidence="5">1.-.-.-</ecNumber>
    </submittedName>
</protein>
<accession>A0ABW3J882</accession>
<dbReference type="RefSeq" id="WP_379086817.1">
    <property type="nucleotide sequence ID" value="NZ_JBHTJO010000001.1"/>
</dbReference>
<evidence type="ECO:0000256" key="2">
    <source>
        <dbReference type="ARBA" id="ARBA00023002"/>
    </source>
</evidence>
<dbReference type="Proteomes" id="UP001597102">
    <property type="component" value="Unassembled WGS sequence"/>
</dbReference>
<evidence type="ECO:0000259" key="4">
    <source>
        <dbReference type="SMART" id="SM00822"/>
    </source>
</evidence>
<reference evidence="6" key="1">
    <citation type="journal article" date="2019" name="Int. J. Syst. Evol. Microbiol.">
        <title>The Global Catalogue of Microorganisms (GCM) 10K type strain sequencing project: providing services to taxonomists for standard genome sequencing and annotation.</title>
        <authorList>
            <consortium name="The Broad Institute Genomics Platform"/>
            <consortium name="The Broad Institute Genome Sequencing Center for Infectious Disease"/>
            <person name="Wu L."/>
            <person name="Ma J."/>
        </authorList>
    </citation>
    <scope>NUCLEOTIDE SEQUENCE [LARGE SCALE GENOMIC DNA]</scope>
    <source>
        <strain evidence="6">CCUG 61697</strain>
    </source>
</reference>
<dbReference type="PANTHER" id="PTHR44196">
    <property type="entry name" value="DEHYDROGENASE/REDUCTASE SDR FAMILY MEMBER 7B"/>
    <property type="match status" value="1"/>
</dbReference>
<dbReference type="SMART" id="SM00822">
    <property type="entry name" value="PKS_KR"/>
    <property type="match status" value="1"/>
</dbReference>
<keyword evidence="6" id="KW-1185">Reference proteome</keyword>
<comment type="similarity">
    <text evidence="1 3">Belongs to the short-chain dehydrogenases/reductases (SDR) family.</text>
</comment>
<keyword evidence="2 5" id="KW-0560">Oxidoreductase</keyword>
<dbReference type="EC" id="1.-.-.-" evidence="5"/>
<feature type="domain" description="Ketoreductase" evidence="4">
    <location>
        <begin position="4"/>
        <end position="183"/>
    </location>
</feature>
<dbReference type="PANTHER" id="PTHR44196:SF1">
    <property type="entry name" value="DEHYDROGENASE_REDUCTASE SDR FAMILY MEMBER 7B"/>
    <property type="match status" value="1"/>
</dbReference>
<organism evidence="5 6">
    <name type="scientific">Methyloligella solikamskensis</name>
    <dbReference type="NCBI Taxonomy" id="1177756"/>
    <lineage>
        <taxon>Bacteria</taxon>
        <taxon>Pseudomonadati</taxon>
        <taxon>Pseudomonadota</taxon>
        <taxon>Alphaproteobacteria</taxon>
        <taxon>Hyphomicrobiales</taxon>
        <taxon>Hyphomicrobiaceae</taxon>
        <taxon>Methyloligella</taxon>
    </lineage>
</organism>
<evidence type="ECO:0000313" key="5">
    <source>
        <dbReference type="EMBL" id="MFD0986524.1"/>
    </source>
</evidence>
<name>A0ABW3J882_9HYPH</name>